<evidence type="ECO:0000313" key="2">
    <source>
        <dbReference type="EMBL" id="MCF8713537.1"/>
    </source>
</evidence>
<keyword evidence="3" id="KW-1185">Reference proteome</keyword>
<accession>A0ABS9IZD4</accession>
<name>A0ABS9IZD4_9FLAO</name>
<reference evidence="2 3" key="1">
    <citation type="submission" date="2021-01" db="EMBL/GenBank/DDBJ databases">
        <title>Genome sequencing of Joostella atrarenae M1-2 (= KCTC 23194).</title>
        <authorList>
            <person name="Zakaria M.R."/>
            <person name="Lam M.Q."/>
            <person name="Chong C.S."/>
        </authorList>
    </citation>
    <scope>NUCLEOTIDE SEQUENCE [LARGE SCALE GENOMIC DNA]</scope>
    <source>
        <strain evidence="2 3">M1-2</strain>
    </source>
</reference>
<dbReference type="RefSeq" id="WP_236957505.1">
    <property type="nucleotide sequence ID" value="NZ_JAETXX010000001.1"/>
</dbReference>
<feature type="signal peptide" evidence="1">
    <location>
        <begin position="1"/>
        <end position="19"/>
    </location>
</feature>
<keyword evidence="1" id="KW-0732">Signal</keyword>
<evidence type="ECO:0000256" key="1">
    <source>
        <dbReference type="SAM" id="SignalP"/>
    </source>
</evidence>
<comment type="caution">
    <text evidence="2">The sequence shown here is derived from an EMBL/GenBank/DDBJ whole genome shotgun (WGS) entry which is preliminary data.</text>
</comment>
<dbReference type="PROSITE" id="PS51257">
    <property type="entry name" value="PROKAR_LIPOPROTEIN"/>
    <property type="match status" value="1"/>
</dbReference>
<dbReference type="Pfam" id="PF11199">
    <property type="entry name" value="DUF2891"/>
    <property type="match status" value="1"/>
</dbReference>
<organism evidence="2 3">
    <name type="scientific">Joostella atrarenae</name>
    <dbReference type="NCBI Taxonomy" id="679257"/>
    <lineage>
        <taxon>Bacteria</taxon>
        <taxon>Pseudomonadati</taxon>
        <taxon>Bacteroidota</taxon>
        <taxon>Flavobacteriia</taxon>
        <taxon>Flavobacteriales</taxon>
        <taxon>Flavobacteriaceae</taxon>
        <taxon>Joostella</taxon>
    </lineage>
</organism>
<dbReference type="EMBL" id="JAETXX010000001">
    <property type="protein sequence ID" value="MCF8713537.1"/>
    <property type="molecule type" value="Genomic_DNA"/>
</dbReference>
<gene>
    <name evidence="2" type="ORF">JM658_01750</name>
</gene>
<dbReference type="InterPro" id="IPR021365">
    <property type="entry name" value="DUF2891"/>
</dbReference>
<feature type="chain" id="PRO_5046662106" evidence="1">
    <location>
        <begin position="20"/>
        <end position="367"/>
    </location>
</feature>
<sequence>MKKPLFCLLIILAFTVACKDAKTSEKTTIETAPTPVLNIEEANRLASLPLECMQTEFPNKLNQTLEDSTHLATPKKLHPAFYGCFDWHSSVHGHWSLISLLKQFPNLENASSIREKLKANISKENIEAEVAYFKMKGNASFERTYGWAWTLKLVEELHNWNDPMAKELEANLQPLTDYIVNAYITFLPKLNYPIRVGEHANTAFGLSLAWDYANTLGNNQFKQSITETVKRFYKSDVDCPITWEPSGHDFLSPCLEEANLVKKVYSKDDFKVWIDNFLPQLADRNFELEPGKVGDRADGKLVHLDGLNFSRAWCLYGIAESLPEYSHLKNIANQHINYSLPNIVDDNYSGTHWLGTFALYSLNHVSE</sequence>
<evidence type="ECO:0000313" key="3">
    <source>
        <dbReference type="Proteomes" id="UP000829517"/>
    </source>
</evidence>
<dbReference type="Proteomes" id="UP000829517">
    <property type="component" value="Unassembled WGS sequence"/>
</dbReference>
<protein>
    <submittedName>
        <fullName evidence="2">DUF2891 domain-containing protein</fullName>
    </submittedName>
</protein>
<proteinExistence type="predicted"/>